<organism evidence="5 6">
    <name type="scientific">Zalophus californianus</name>
    <name type="common">California sealion</name>
    <dbReference type="NCBI Taxonomy" id="9704"/>
    <lineage>
        <taxon>Eukaryota</taxon>
        <taxon>Metazoa</taxon>
        <taxon>Chordata</taxon>
        <taxon>Craniata</taxon>
        <taxon>Vertebrata</taxon>
        <taxon>Euteleostomi</taxon>
        <taxon>Mammalia</taxon>
        <taxon>Eutheria</taxon>
        <taxon>Laurasiatheria</taxon>
        <taxon>Carnivora</taxon>
        <taxon>Caniformia</taxon>
        <taxon>Pinnipedia</taxon>
        <taxon>Otariidae</taxon>
        <taxon>Zalophus</taxon>
    </lineage>
</organism>
<feature type="signal peptide" evidence="4">
    <location>
        <begin position="1"/>
        <end position="18"/>
    </location>
</feature>
<dbReference type="Gene3D" id="1.10.132.110">
    <property type="entry name" value="Serum amyloid A protein"/>
    <property type="match status" value="1"/>
</dbReference>
<keyword evidence="2" id="KW-0011">Acute phase</keyword>
<dbReference type="Proteomes" id="UP000515165">
    <property type="component" value="Chromosome 11"/>
</dbReference>
<keyword evidence="2" id="KW-0345">HDL</keyword>
<accession>A0A6J2ET80</accession>
<protein>
    <recommendedName>
        <fullName evidence="2">Serum amyloid A protein</fullName>
    </recommendedName>
</protein>
<dbReference type="GO" id="GO:0034364">
    <property type="term" value="C:high-density lipoprotein particle"/>
    <property type="evidence" value="ECO:0007669"/>
    <property type="project" value="UniProtKB-UniRule"/>
</dbReference>
<evidence type="ECO:0000256" key="4">
    <source>
        <dbReference type="SAM" id="SignalP"/>
    </source>
</evidence>
<dbReference type="PROSITE" id="PS00992">
    <property type="entry name" value="SAA"/>
    <property type="match status" value="1"/>
</dbReference>
<evidence type="ECO:0000256" key="1">
    <source>
        <dbReference type="ARBA" id="ARBA00007745"/>
    </source>
</evidence>
<dbReference type="KEGG" id="zca:113933895"/>
<dbReference type="GO" id="GO:0006953">
    <property type="term" value="P:acute-phase response"/>
    <property type="evidence" value="ECO:0007669"/>
    <property type="project" value="UniProtKB-UniRule"/>
</dbReference>
<evidence type="ECO:0000313" key="5">
    <source>
        <dbReference type="Proteomes" id="UP000515165"/>
    </source>
</evidence>
<dbReference type="Pfam" id="PF00277">
    <property type="entry name" value="SAA"/>
    <property type="match status" value="1"/>
</dbReference>
<evidence type="ECO:0000256" key="2">
    <source>
        <dbReference type="RuleBase" id="RU000539"/>
    </source>
</evidence>
<comment type="function">
    <text evidence="2">Major acute phase reactant. Apolipoprotein of the HDL complex.</text>
</comment>
<dbReference type="PANTHER" id="PTHR23424">
    <property type="entry name" value="SERUM AMYLOID A"/>
    <property type="match status" value="1"/>
</dbReference>
<dbReference type="InterPro" id="IPR052464">
    <property type="entry name" value="Synovial_Prolif_Regulator"/>
</dbReference>
<feature type="chain" id="PRO_5026837983" description="Serum amyloid A protein" evidence="4">
    <location>
        <begin position="19"/>
        <end position="129"/>
    </location>
</feature>
<comment type="similarity">
    <text evidence="1 2">Belongs to the SAA family.</text>
</comment>
<keyword evidence="5" id="KW-1185">Reference proteome</keyword>
<evidence type="ECO:0000256" key="3">
    <source>
        <dbReference type="SAM" id="MobiDB-lite"/>
    </source>
</evidence>
<feature type="region of interest" description="Disordered" evidence="3">
    <location>
        <begin position="108"/>
        <end position="129"/>
    </location>
</feature>
<reference evidence="6" key="1">
    <citation type="submission" date="2025-08" db="UniProtKB">
        <authorList>
            <consortium name="RefSeq"/>
        </authorList>
    </citation>
    <scope>IDENTIFICATION</scope>
    <source>
        <tissue evidence="6">Blood</tissue>
    </source>
</reference>
<dbReference type="GeneID" id="113933895"/>
<keyword evidence="4" id="KW-0732">Signal</keyword>
<dbReference type="OrthoDB" id="6112826at2759"/>
<dbReference type="PIRSF" id="PIRSF002472">
    <property type="entry name" value="Serum_amyloid_A"/>
    <property type="match status" value="1"/>
</dbReference>
<dbReference type="FunFam" id="1.10.132.110:FF:000001">
    <property type="entry name" value="Serum amyloid A protein"/>
    <property type="match status" value="1"/>
</dbReference>
<dbReference type="PANTHER" id="PTHR23424:SF29">
    <property type="entry name" value="SERUM AMYLOID A PROTEIN"/>
    <property type="match status" value="1"/>
</dbReference>
<dbReference type="SMART" id="SM00197">
    <property type="entry name" value="SAA"/>
    <property type="match status" value="1"/>
</dbReference>
<name>A0A6J2ET80_ZALCA</name>
<dbReference type="AlphaFoldDB" id="A0A6J2ET80"/>
<evidence type="ECO:0000313" key="6">
    <source>
        <dbReference type="RefSeq" id="XP_027470067.1"/>
    </source>
</evidence>
<dbReference type="PRINTS" id="PR00306">
    <property type="entry name" value="SERUMAMYLOID"/>
</dbReference>
<dbReference type="InterPro" id="IPR000096">
    <property type="entry name" value="Serum_amyloid_A"/>
</dbReference>
<dbReference type="RefSeq" id="XP_027470067.1">
    <property type="nucleotide sequence ID" value="XM_027614266.1"/>
</dbReference>
<proteinExistence type="inferred from homology"/>
<gene>
    <name evidence="6" type="primary">LOC113933895</name>
</gene>
<sequence>MKLFTGLIFCSLALGVSSRWYAFIGEAALGAWDMMRAYSDMREANYKDSDKYFHARGNYDAAQRGPGGVWAAEKISNARENLQRVTDRFRYGDSGHGVEDSKADQAANLWGRSGKDPNHFRPPGLPDKY</sequence>